<dbReference type="GO" id="GO:0007165">
    <property type="term" value="P:signal transduction"/>
    <property type="evidence" value="ECO:0007669"/>
    <property type="project" value="InterPro"/>
</dbReference>
<dbReference type="PROSITE" id="PS50883">
    <property type="entry name" value="EAL"/>
    <property type="match status" value="1"/>
</dbReference>
<dbReference type="InterPro" id="IPR032244">
    <property type="entry name" value="LapD_MoxY_N"/>
</dbReference>
<dbReference type="Proteomes" id="UP000247811">
    <property type="component" value="Unassembled WGS sequence"/>
</dbReference>
<keyword evidence="1" id="KW-0472">Membrane</keyword>
<dbReference type="PANTHER" id="PTHR33121">
    <property type="entry name" value="CYCLIC DI-GMP PHOSPHODIESTERASE PDEF"/>
    <property type="match status" value="1"/>
</dbReference>
<evidence type="ECO:0000256" key="1">
    <source>
        <dbReference type="SAM" id="Phobius"/>
    </source>
</evidence>
<dbReference type="GO" id="GO:0071111">
    <property type="term" value="F:cyclic-guanylate-specific phosphodiesterase activity"/>
    <property type="evidence" value="ECO:0007669"/>
    <property type="project" value="InterPro"/>
</dbReference>
<dbReference type="CDD" id="cd06225">
    <property type="entry name" value="HAMP"/>
    <property type="match status" value="1"/>
</dbReference>
<evidence type="ECO:0000313" key="5">
    <source>
        <dbReference type="EMBL" id="PXW94753.1"/>
    </source>
</evidence>
<dbReference type="SUPFAM" id="SSF55073">
    <property type="entry name" value="Nucleotide cyclase"/>
    <property type="match status" value="1"/>
</dbReference>
<evidence type="ECO:0000259" key="4">
    <source>
        <dbReference type="PROSITE" id="PS50887"/>
    </source>
</evidence>
<dbReference type="Pfam" id="PF00990">
    <property type="entry name" value="GGDEF"/>
    <property type="match status" value="1"/>
</dbReference>
<name>A0A318H654_9BURK</name>
<dbReference type="Pfam" id="PF16448">
    <property type="entry name" value="LapD_MoxY_N"/>
    <property type="match status" value="1"/>
</dbReference>
<feature type="domain" description="EAL" evidence="2">
    <location>
        <begin position="402"/>
        <end position="635"/>
    </location>
</feature>
<sequence length="635" mass="68736">MSLIRQVWLLVLGIIVAGCIGSVGVSLWTAKAYVETQVSLKNNDNAQSLALTLSQLTGDAALVELGVTAQFDTGYYRSIRLKAPDGRVLVERSANASAGSSPAWFARLVPIHPKPGVAQVSSGWTQLGVLEVISHTSYAHDDLWTGAIRTTVLMAALGLIAAACGWWAVSRLRRPLDAVVDQAQALSERRFLQMAVPRTPELRRVAQALNAMVERLRLLFAEQASQVETLRHEAHCDELTGLTHRRQFLAGFEAELGRESGATRGLLLLVRVLALADVNRRLGHAQTDTMLQGLARALSEPVAGVEPHSVGRLNGSDFALLNTSAVEAADWSQALMVRVQAVMSAHADVAVVASLVAAQRGDRVGQVMACADAALARAEVAGAFTMVSELMPSSSPSESGGEDAWRRQLDEALSRRRTRLVSFPVIDARRALIHFESPLRVQLKEGGEFEPAAHWMPFALRTQMMARVDEIAVLLALKAIAEDGAPRCVHVSRQSLRDACFLPRVRSRISAAGEAARQLWIEVSERVLFDDVDPFAEMARQLRPFGVRIGVEHAGVGITSAPGLLEVGLDYVKLSASVIIDVAQEPSRATLVRRTVALLKALSLSVYAEGVQNEADLEMLWQCRIDGVTGPAVRL</sequence>
<dbReference type="RefSeq" id="WP_110401357.1">
    <property type="nucleotide sequence ID" value="NZ_QJJS01000012.1"/>
</dbReference>
<dbReference type="PROSITE" id="PS50887">
    <property type="entry name" value="GGDEF"/>
    <property type="match status" value="1"/>
</dbReference>
<dbReference type="Gene3D" id="3.30.110.200">
    <property type="match status" value="1"/>
</dbReference>
<dbReference type="Gene3D" id="6.20.270.20">
    <property type="entry name" value="LapD/MoxY periplasmic domain"/>
    <property type="match status" value="1"/>
</dbReference>
<dbReference type="InterPro" id="IPR003660">
    <property type="entry name" value="HAMP_dom"/>
</dbReference>
<dbReference type="Gene3D" id="3.20.20.450">
    <property type="entry name" value="EAL domain"/>
    <property type="match status" value="1"/>
</dbReference>
<dbReference type="SMART" id="SM00052">
    <property type="entry name" value="EAL"/>
    <property type="match status" value="1"/>
</dbReference>
<dbReference type="OrthoDB" id="5894408at2"/>
<dbReference type="GO" id="GO:0016020">
    <property type="term" value="C:membrane"/>
    <property type="evidence" value="ECO:0007669"/>
    <property type="project" value="InterPro"/>
</dbReference>
<dbReference type="Gene3D" id="3.30.70.270">
    <property type="match status" value="1"/>
</dbReference>
<feature type="domain" description="GGDEF" evidence="4">
    <location>
        <begin position="263"/>
        <end position="391"/>
    </location>
</feature>
<dbReference type="InterPro" id="IPR035919">
    <property type="entry name" value="EAL_sf"/>
</dbReference>
<protein>
    <submittedName>
        <fullName evidence="5">Diguanylate cyclase/phosphodiesterase</fullName>
    </submittedName>
</protein>
<keyword evidence="6" id="KW-1185">Reference proteome</keyword>
<dbReference type="PROSITE" id="PS51257">
    <property type="entry name" value="PROKAR_LIPOPROTEIN"/>
    <property type="match status" value="1"/>
</dbReference>
<dbReference type="Pfam" id="PF00563">
    <property type="entry name" value="EAL"/>
    <property type="match status" value="1"/>
</dbReference>
<feature type="domain" description="HAMP" evidence="3">
    <location>
        <begin position="170"/>
        <end position="221"/>
    </location>
</feature>
<dbReference type="PROSITE" id="PS50885">
    <property type="entry name" value="HAMP"/>
    <property type="match status" value="1"/>
</dbReference>
<comment type="caution">
    <text evidence="5">The sequence shown here is derived from an EMBL/GenBank/DDBJ whole genome shotgun (WGS) entry which is preliminary data.</text>
</comment>
<keyword evidence="1" id="KW-0812">Transmembrane</keyword>
<keyword evidence="1" id="KW-1133">Transmembrane helix</keyword>
<dbReference type="AlphaFoldDB" id="A0A318H654"/>
<gene>
    <name evidence="5" type="ORF">C7444_11269</name>
</gene>
<proteinExistence type="predicted"/>
<evidence type="ECO:0000259" key="3">
    <source>
        <dbReference type="PROSITE" id="PS50885"/>
    </source>
</evidence>
<dbReference type="EMBL" id="QJJS01000012">
    <property type="protein sequence ID" value="PXW94753.1"/>
    <property type="molecule type" value="Genomic_DNA"/>
</dbReference>
<dbReference type="InterPro" id="IPR043128">
    <property type="entry name" value="Rev_trsase/Diguanyl_cyclase"/>
</dbReference>
<dbReference type="CDD" id="cd01948">
    <property type="entry name" value="EAL"/>
    <property type="match status" value="1"/>
</dbReference>
<evidence type="ECO:0000259" key="2">
    <source>
        <dbReference type="PROSITE" id="PS50883"/>
    </source>
</evidence>
<dbReference type="InterPro" id="IPR000160">
    <property type="entry name" value="GGDEF_dom"/>
</dbReference>
<dbReference type="Gene3D" id="6.10.340.10">
    <property type="match status" value="1"/>
</dbReference>
<dbReference type="InterPro" id="IPR042461">
    <property type="entry name" value="LapD_MoxY_peri_C"/>
</dbReference>
<accession>A0A318H654</accession>
<evidence type="ECO:0000313" key="6">
    <source>
        <dbReference type="Proteomes" id="UP000247811"/>
    </source>
</evidence>
<dbReference type="SUPFAM" id="SSF141868">
    <property type="entry name" value="EAL domain-like"/>
    <property type="match status" value="1"/>
</dbReference>
<dbReference type="InterPro" id="IPR050706">
    <property type="entry name" value="Cyclic-di-GMP_PDE-like"/>
</dbReference>
<dbReference type="InterPro" id="IPR029787">
    <property type="entry name" value="Nucleotide_cyclase"/>
</dbReference>
<reference evidence="5 6" key="1">
    <citation type="submission" date="2018-05" db="EMBL/GenBank/DDBJ databases">
        <title>Genomic Encyclopedia of Type Strains, Phase IV (KMG-IV): sequencing the most valuable type-strain genomes for metagenomic binning, comparative biology and taxonomic classification.</title>
        <authorList>
            <person name="Goeker M."/>
        </authorList>
    </citation>
    <scope>NUCLEOTIDE SEQUENCE [LARGE SCALE GENOMIC DNA]</scope>
    <source>
        <strain evidence="5 6">DSM 566</strain>
    </source>
</reference>
<dbReference type="PANTHER" id="PTHR33121:SF79">
    <property type="entry name" value="CYCLIC DI-GMP PHOSPHODIESTERASE PDED-RELATED"/>
    <property type="match status" value="1"/>
</dbReference>
<dbReference type="InterPro" id="IPR001633">
    <property type="entry name" value="EAL_dom"/>
</dbReference>
<dbReference type="SMART" id="SM00267">
    <property type="entry name" value="GGDEF"/>
    <property type="match status" value="1"/>
</dbReference>
<organism evidence="5 6">
    <name type="scientific">Sphaerotilus hippei</name>
    <dbReference type="NCBI Taxonomy" id="744406"/>
    <lineage>
        <taxon>Bacteria</taxon>
        <taxon>Pseudomonadati</taxon>
        <taxon>Pseudomonadota</taxon>
        <taxon>Betaproteobacteria</taxon>
        <taxon>Burkholderiales</taxon>
        <taxon>Sphaerotilaceae</taxon>
        <taxon>Sphaerotilus</taxon>
    </lineage>
</organism>
<feature type="transmembrane region" description="Helical" evidence="1">
    <location>
        <begin position="7"/>
        <end position="30"/>
    </location>
</feature>
<dbReference type="Pfam" id="PF00672">
    <property type="entry name" value="HAMP"/>
    <property type="match status" value="1"/>
</dbReference>